<reference evidence="1" key="1">
    <citation type="submission" date="2020-05" db="UniProtKB">
        <authorList>
            <consortium name="EnsemblMetazoa"/>
        </authorList>
    </citation>
    <scope>IDENTIFICATION</scope>
    <source>
        <strain evidence="1">TTRI</strain>
    </source>
</reference>
<evidence type="ECO:0000313" key="2">
    <source>
        <dbReference type="Proteomes" id="UP000078200"/>
    </source>
</evidence>
<dbReference type="Proteomes" id="UP000078200">
    <property type="component" value="Unassembled WGS sequence"/>
</dbReference>
<organism evidence="1 2">
    <name type="scientific">Glossina austeni</name>
    <name type="common">Savannah tsetse fly</name>
    <dbReference type="NCBI Taxonomy" id="7395"/>
    <lineage>
        <taxon>Eukaryota</taxon>
        <taxon>Metazoa</taxon>
        <taxon>Ecdysozoa</taxon>
        <taxon>Arthropoda</taxon>
        <taxon>Hexapoda</taxon>
        <taxon>Insecta</taxon>
        <taxon>Pterygota</taxon>
        <taxon>Neoptera</taxon>
        <taxon>Endopterygota</taxon>
        <taxon>Diptera</taxon>
        <taxon>Brachycera</taxon>
        <taxon>Muscomorpha</taxon>
        <taxon>Hippoboscoidea</taxon>
        <taxon>Glossinidae</taxon>
        <taxon>Glossina</taxon>
    </lineage>
</organism>
<name>A0A1A9URC6_GLOAU</name>
<evidence type="ECO:0000313" key="1">
    <source>
        <dbReference type="EnsemblMetazoa" id="GAUT012884-PA"/>
    </source>
</evidence>
<dbReference type="EnsemblMetazoa" id="GAUT012884-RA">
    <property type="protein sequence ID" value="GAUT012884-PA"/>
    <property type="gene ID" value="GAUT012884"/>
</dbReference>
<dbReference type="AlphaFoldDB" id="A0A1A9URC6"/>
<proteinExistence type="predicted"/>
<protein>
    <submittedName>
        <fullName evidence="1">Uncharacterized protein</fullName>
    </submittedName>
</protein>
<accession>A0A1A9URC6</accession>
<dbReference type="VEuPathDB" id="VectorBase:GAUT012884"/>
<keyword evidence="2" id="KW-1185">Reference proteome</keyword>
<sequence length="107" mass="12672">MLIFLISLEISVTFDFKRSIDLKFNRNLWMRRKCCFMWLMNVEREEEQHEKKIDANMMQILGVYKKLETEHVGGGIDSLFHAGYGVQRKSFSEVKELIARHLVFSNA</sequence>